<evidence type="ECO:0000313" key="2">
    <source>
        <dbReference type="EMBL" id="GIJ43532.1"/>
    </source>
</evidence>
<keyword evidence="1" id="KW-1133">Transmembrane helix</keyword>
<evidence type="ECO:0000313" key="3">
    <source>
        <dbReference type="Proteomes" id="UP000619260"/>
    </source>
</evidence>
<reference evidence="2" key="1">
    <citation type="submission" date="2021-01" db="EMBL/GenBank/DDBJ databases">
        <title>Whole genome shotgun sequence of Virgisporangium aliadipatigenens NBRC 105644.</title>
        <authorList>
            <person name="Komaki H."/>
            <person name="Tamura T."/>
        </authorList>
    </citation>
    <scope>NUCLEOTIDE SEQUENCE</scope>
    <source>
        <strain evidence="2">NBRC 105644</strain>
    </source>
</reference>
<keyword evidence="1" id="KW-0812">Transmembrane</keyword>
<feature type="transmembrane region" description="Helical" evidence="1">
    <location>
        <begin position="144"/>
        <end position="167"/>
    </location>
</feature>
<feature type="transmembrane region" description="Helical" evidence="1">
    <location>
        <begin position="44"/>
        <end position="61"/>
    </location>
</feature>
<keyword evidence="1" id="KW-0472">Membrane</keyword>
<dbReference type="RefSeq" id="WP_203897094.1">
    <property type="nucleotide sequence ID" value="NZ_BOPF01000002.1"/>
</dbReference>
<feature type="transmembrane region" description="Helical" evidence="1">
    <location>
        <begin position="108"/>
        <end position="129"/>
    </location>
</feature>
<dbReference type="Proteomes" id="UP000619260">
    <property type="component" value="Unassembled WGS sequence"/>
</dbReference>
<evidence type="ECO:0000256" key="1">
    <source>
        <dbReference type="SAM" id="Phobius"/>
    </source>
</evidence>
<dbReference type="EMBL" id="BOPF01000002">
    <property type="protein sequence ID" value="GIJ43532.1"/>
    <property type="molecule type" value="Genomic_DNA"/>
</dbReference>
<proteinExistence type="predicted"/>
<feature type="transmembrane region" description="Helical" evidence="1">
    <location>
        <begin position="21"/>
        <end position="38"/>
    </location>
</feature>
<sequence length="179" mass="19519">MRSLSQEELDRLVRSDRNLKISLVVTLALLVALLALLIANDVPLVLGGGLGMLIGLALLIPQRRLLSDLGLSKEEAREILRRRREERSGLAALPPEARAARATRRANIYLGLGIAFIVVLVLSAGYFFGEAGKTHPEGEPLNPWFGASFFIGFAALGLGPGFLYAAAARRREAESWREM</sequence>
<accession>A0A8J3YFM0</accession>
<protein>
    <recommendedName>
        <fullName evidence="4">Transmembrane protein</fullName>
    </recommendedName>
</protein>
<dbReference type="AlphaFoldDB" id="A0A8J3YFM0"/>
<name>A0A8J3YFM0_9ACTN</name>
<evidence type="ECO:0008006" key="4">
    <source>
        <dbReference type="Google" id="ProtNLM"/>
    </source>
</evidence>
<gene>
    <name evidence="2" type="ORF">Val02_04180</name>
</gene>
<keyword evidence="3" id="KW-1185">Reference proteome</keyword>
<comment type="caution">
    <text evidence="2">The sequence shown here is derived from an EMBL/GenBank/DDBJ whole genome shotgun (WGS) entry which is preliminary data.</text>
</comment>
<organism evidence="2 3">
    <name type="scientific">Virgisporangium aliadipatigenens</name>
    <dbReference type="NCBI Taxonomy" id="741659"/>
    <lineage>
        <taxon>Bacteria</taxon>
        <taxon>Bacillati</taxon>
        <taxon>Actinomycetota</taxon>
        <taxon>Actinomycetes</taxon>
        <taxon>Micromonosporales</taxon>
        <taxon>Micromonosporaceae</taxon>
        <taxon>Virgisporangium</taxon>
    </lineage>
</organism>